<feature type="region of interest" description="Disordered" evidence="1">
    <location>
        <begin position="42"/>
        <end position="72"/>
    </location>
</feature>
<evidence type="ECO:0000313" key="4">
    <source>
        <dbReference type="Proteomes" id="UP000199181"/>
    </source>
</evidence>
<evidence type="ECO:0000256" key="2">
    <source>
        <dbReference type="SAM" id="SignalP"/>
    </source>
</evidence>
<proteinExistence type="predicted"/>
<feature type="compositionally biased region" description="Polar residues" evidence="1">
    <location>
        <begin position="63"/>
        <end position="72"/>
    </location>
</feature>
<keyword evidence="2" id="KW-0732">Signal</keyword>
<evidence type="ECO:0000256" key="1">
    <source>
        <dbReference type="SAM" id="MobiDB-lite"/>
    </source>
</evidence>
<feature type="signal peptide" evidence="2">
    <location>
        <begin position="1"/>
        <end position="21"/>
    </location>
</feature>
<accession>A0A1I0LGA0</accession>
<organism evidence="3 4">
    <name type="scientific">Stigmatella erecta</name>
    <dbReference type="NCBI Taxonomy" id="83460"/>
    <lineage>
        <taxon>Bacteria</taxon>
        <taxon>Pseudomonadati</taxon>
        <taxon>Myxococcota</taxon>
        <taxon>Myxococcia</taxon>
        <taxon>Myxococcales</taxon>
        <taxon>Cystobacterineae</taxon>
        <taxon>Archangiaceae</taxon>
        <taxon>Stigmatella</taxon>
    </lineage>
</organism>
<protein>
    <submittedName>
        <fullName evidence="3">Uncharacterized protein</fullName>
    </submittedName>
</protein>
<dbReference type="Proteomes" id="UP000199181">
    <property type="component" value="Unassembled WGS sequence"/>
</dbReference>
<evidence type="ECO:0000313" key="3">
    <source>
        <dbReference type="EMBL" id="SEU39137.1"/>
    </source>
</evidence>
<dbReference type="RefSeq" id="WP_093526150.1">
    <property type="nucleotide sequence ID" value="NZ_FOIJ01000033.1"/>
</dbReference>
<feature type="chain" id="PRO_5011577371" evidence="2">
    <location>
        <begin position="22"/>
        <end position="481"/>
    </location>
</feature>
<dbReference type="EMBL" id="FOIJ01000033">
    <property type="protein sequence ID" value="SEU39137.1"/>
    <property type="molecule type" value="Genomic_DNA"/>
</dbReference>
<feature type="compositionally biased region" description="Acidic residues" evidence="1">
    <location>
        <begin position="50"/>
        <end position="60"/>
    </location>
</feature>
<sequence length="481" mass="51347">MFMRWSWAAVWVWLLPGAGWAEEVAPSEDFDAAVRRLEETISAGASSEGAEGETQPEEEASPPATSDVTPPWTNLLRMDAATWTLLPRRGEGADEGFMQVEPLVALGKGEAFRLILGAPVRLRLWGGGEGAGPVRKEDWDTLSDWGQVVRLFMVGGDTPHSVWVGMMEGYSLLSGHLVRRYGNRVNPDSHPAGAIATGTLGAVYAEAFVSDVLSARLMGAEVALDVQHVLFGRPPVPGRYTLALSAVHDWGRGGGSLRPMTLAHLDATAVVLRRGRKGKRVEAHLLGGWGGRPGEGGAWGAVAGVGVDALTPTVDMRARLEGRLQRGGFRQGAFGPDYELARFQVAGPASVPLAEASFPEGTSAYGEVILSWDAERLSGMRQRHLFLSLGVEAFSWGRVDVDGRVEVQLFHRDFSLGVGGLATAMGQPGARYLVSGEARWRFLGGNLYALGQGGTLLFPTPEGTLRPGTFAAMGLGVDNAR</sequence>
<dbReference type="AlphaFoldDB" id="A0A1I0LGA0"/>
<reference evidence="4" key="1">
    <citation type="submission" date="2016-10" db="EMBL/GenBank/DDBJ databases">
        <authorList>
            <person name="Varghese N."/>
            <person name="Submissions S."/>
        </authorList>
    </citation>
    <scope>NUCLEOTIDE SEQUENCE [LARGE SCALE GENOMIC DNA]</scope>
    <source>
        <strain evidence="4">DSM 16858</strain>
    </source>
</reference>
<gene>
    <name evidence="3" type="ORF">SAMN05443639_1334</name>
</gene>
<name>A0A1I0LGA0_9BACT</name>
<keyword evidence="4" id="KW-1185">Reference proteome</keyword>